<dbReference type="InterPro" id="IPR013249">
    <property type="entry name" value="RNA_pol_sigma70_r4_t2"/>
</dbReference>
<sequence>MKKINILDEEIILKAQGGDTEAFSQIYKAYYSRVYFVAYQYFRNEEVAKDIVQETFILVYRKLKQLNEPKTFPLWIKRVTYSLCVNQSRKKQRIVDLGESMDIDDFKDNKQVSAMEVLENERIREIIFESLEMMGEPMKSVGLLRYYEGLQIKEIAEVLQVPKGTVNSRMDSIRKQLRVDLERNGISPKNFGVIISPTVIAYAYQLLSKQYTLNTEDSVRIYNAVIKSGAFVGTALLKKLVIGGVLIASVVTGVVVFNQQPETVVTEDIQTPQAPKESVAVEETAKFLDINYNANWTNEAIELSITTTNDNYDQILVNGVDTTIISENGEYLIKLLKGNEELDTKILYISNIDIYSPNATYTQADGVFTYYLSDDASNINIDSILFYRDGVLSNDYEYNSQEHILIIKRENKTMDQFLICDYAGNELEIIIQHQK</sequence>
<evidence type="ECO:0000313" key="7">
    <source>
        <dbReference type="EMBL" id="MDQ0362635.1"/>
    </source>
</evidence>
<dbReference type="EMBL" id="JAUSUR010000007">
    <property type="protein sequence ID" value="MDQ0362635.1"/>
    <property type="molecule type" value="Genomic_DNA"/>
</dbReference>
<reference evidence="7 8" key="1">
    <citation type="submission" date="2023-07" db="EMBL/GenBank/DDBJ databases">
        <title>Genomic Encyclopedia of Type Strains, Phase IV (KMG-IV): sequencing the most valuable type-strain genomes for metagenomic binning, comparative biology and taxonomic classification.</title>
        <authorList>
            <person name="Goeker M."/>
        </authorList>
    </citation>
    <scope>NUCLEOTIDE SEQUENCE [LARGE SCALE GENOMIC DNA]</scope>
    <source>
        <strain evidence="7 8">DSM 16784</strain>
    </source>
</reference>
<comment type="similarity">
    <text evidence="1">Belongs to the sigma-70 factor family. ECF subfamily.</text>
</comment>
<gene>
    <name evidence="7" type="ORF">J2S15_003389</name>
</gene>
<organism evidence="7 8">
    <name type="scientific">Breznakia pachnodae</name>
    <dbReference type="NCBI Taxonomy" id="265178"/>
    <lineage>
        <taxon>Bacteria</taxon>
        <taxon>Bacillati</taxon>
        <taxon>Bacillota</taxon>
        <taxon>Erysipelotrichia</taxon>
        <taxon>Erysipelotrichales</taxon>
        <taxon>Erysipelotrichaceae</taxon>
        <taxon>Breznakia</taxon>
    </lineage>
</organism>
<evidence type="ECO:0000256" key="4">
    <source>
        <dbReference type="ARBA" id="ARBA00023163"/>
    </source>
</evidence>
<dbReference type="CDD" id="cd06171">
    <property type="entry name" value="Sigma70_r4"/>
    <property type="match status" value="1"/>
</dbReference>
<evidence type="ECO:0000259" key="5">
    <source>
        <dbReference type="Pfam" id="PF04542"/>
    </source>
</evidence>
<proteinExistence type="inferred from homology"/>
<dbReference type="InterPro" id="IPR007627">
    <property type="entry name" value="RNA_pol_sigma70_r2"/>
</dbReference>
<dbReference type="PANTHER" id="PTHR43133">
    <property type="entry name" value="RNA POLYMERASE ECF-TYPE SIGMA FACTO"/>
    <property type="match status" value="1"/>
</dbReference>
<dbReference type="InterPro" id="IPR013325">
    <property type="entry name" value="RNA_pol_sigma_r2"/>
</dbReference>
<evidence type="ECO:0000256" key="1">
    <source>
        <dbReference type="ARBA" id="ARBA00010641"/>
    </source>
</evidence>
<dbReference type="Gene3D" id="1.10.1740.10">
    <property type="match status" value="1"/>
</dbReference>
<dbReference type="SUPFAM" id="SSF88659">
    <property type="entry name" value="Sigma3 and sigma4 domains of RNA polymerase sigma factors"/>
    <property type="match status" value="1"/>
</dbReference>
<evidence type="ECO:0000313" key="8">
    <source>
        <dbReference type="Proteomes" id="UP001230220"/>
    </source>
</evidence>
<feature type="domain" description="RNA polymerase sigma-70 region 2" evidence="5">
    <location>
        <begin position="26"/>
        <end position="93"/>
    </location>
</feature>
<dbReference type="Pfam" id="PF08281">
    <property type="entry name" value="Sigma70_r4_2"/>
    <property type="match status" value="1"/>
</dbReference>
<keyword evidence="3" id="KW-0731">Sigma factor</keyword>
<dbReference type="InterPro" id="IPR014284">
    <property type="entry name" value="RNA_pol_sigma-70_dom"/>
</dbReference>
<dbReference type="InterPro" id="IPR036388">
    <property type="entry name" value="WH-like_DNA-bd_sf"/>
</dbReference>
<keyword evidence="2" id="KW-0805">Transcription regulation</keyword>
<dbReference type="Proteomes" id="UP001230220">
    <property type="component" value="Unassembled WGS sequence"/>
</dbReference>
<evidence type="ECO:0000256" key="2">
    <source>
        <dbReference type="ARBA" id="ARBA00023015"/>
    </source>
</evidence>
<feature type="domain" description="RNA polymerase sigma factor 70 region 4 type 2" evidence="6">
    <location>
        <begin position="143"/>
        <end position="177"/>
    </location>
</feature>
<dbReference type="SUPFAM" id="SSF88946">
    <property type="entry name" value="Sigma2 domain of RNA polymerase sigma factors"/>
    <property type="match status" value="1"/>
</dbReference>
<comment type="caution">
    <text evidence="7">The sequence shown here is derived from an EMBL/GenBank/DDBJ whole genome shotgun (WGS) entry which is preliminary data.</text>
</comment>
<dbReference type="PANTHER" id="PTHR43133:SF51">
    <property type="entry name" value="RNA POLYMERASE SIGMA FACTOR"/>
    <property type="match status" value="1"/>
</dbReference>
<evidence type="ECO:0000256" key="3">
    <source>
        <dbReference type="ARBA" id="ARBA00023082"/>
    </source>
</evidence>
<dbReference type="Gene3D" id="1.10.10.10">
    <property type="entry name" value="Winged helix-like DNA-binding domain superfamily/Winged helix DNA-binding domain"/>
    <property type="match status" value="1"/>
</dbReference>
<protein>
    <submittedName>
        <fullName evidence="7">RNA polymerase sigma factor (Sigma-70 family)</fullName>
    </submittedName>
</protein>
<dbReference type="RefSeq" id="WP_307410422.1">
    <property type="nucleotide sequence ID" value="NZ_JAUSUR010000007.1"/>
</dbReference>
<evidence type="ECO:0000259" key="6">
    <source>
        <dbReference type="Pfam" id="PF08281"/>
    </source>
</evidence>
<dbReference type="NCBIfam" id="TIGR02937">
    <property type="entry name" value="sigma70-ECF"/>
    <property type="match status" value="1"/>
</dbReference>
<dbReference type="InterPro" id="IPR013324">
    <property type="entry name" value="RNA_pol_sigma_r3/r4-like"/>
</dbReference>
<keyword evidence="4" id="KW-0804">Transcription</keyword>
<keyword evidence="8" id="KW-1185">Reference proteome</keyword>
<name>A0ABU0E6Z0_9FIRM</name>
<dbReference type="Pfam" id="PF04542">
    <property type="entry name" value="Sigma70_r2"/>
    <property type="match status" value="1"/>
</dbReference>
<accession>A0ABU0E6Z0</accession>
<dbReference type="InterPro" id="IPR039425">
    <property type="entry name" value="RNA_pol_sigma-70-like"/>
</dbReference>